<dbReference type="InterPro" id="IPR050182">
    <property type="entry name" value="Cytochrome_P450_fam2"/>
</dbReference>
<keyword evidence="4" id="KW-0560">Oxidoreductase</keyword>
<dbReference type="PANTHER" id="PTHR24300">
    <property type="entry name" value="CYTOCHROME P450 508A4-RELATED"/>
    <property type="match status" value="1"/>
</dbReference>
<comment type="caution">
    <text evidence="5">The sequence shown here is derived from an EMBL/GenBank/DDBJ whole genome shotgun (WGS) entry which is preliminary data.</text>
</comment>
<evidence type="ECO:0000256" key="2">
    <source>
        <dbReference type="ARBA" id="ARBA00022723"/>
    </source>
</evidence>
<keyword evidence="4" id="KW-0503">Monooxygenase</keyword>
<dbReference type="InterPro" id="IPR001128">
    <property type="entry name" value="Cyt_P450"/>
</dbReference>
<evidence type="ECO:0000256" key="3">
    <source>
        <dbReference type="ARBA" id="ARBA00023004"/>
    </source>
</evidence>
<evidence type="ECO:0000313" key="6">
    <source>
        <dbReference type="Proteomes" id="UP000821853"/>
    </source>
</evidence>
<protein>
    <recommendedName>
        <fullName evidence="7">Cytochrome P450</fullName>
    </recommendedName>
</protein>
<dbReference type="OMA" id="HTMAIAI"/>
<dbReference type="SUPFAM" id="SSF48264">
    <property type="entry name" value="Cytochrome P450"/>
    <property type="match status" value="1"/>
</dbReference>
<accession>A0A9J6GAJ6</accession>
<name>A0A9J6GAJ6_HAELO</name>
<keyword evidence="6" id="KW-1185">Reference proteome</keyword>
<dbReference type="EMBL" id="JABSTR010000006">
    <property type="protein sequence ID" value="KAH9372498.1"/>
    <property type="molecule type" value="Genomic_DNA"/>
</dbReference>
<dbReference type="AlphaFoldDB" id="A0A9J6GAJ6"/>
<dbReference type="GO" id="GO:0005737">
    <property type="term" value="C:cytoplasm"/>
    <property type="evidence" value="ECO:0007669"/>
    <property type="project" value="TreeGrafter"/>
</dbReference>
<dbReference type="GO" id="GO:0006082">
    <property type="term" value="P:organic acid metabolic process"/>
    <property type="evidence" value="ECO:0007669"/>
    <property type="project" value="TreeGrafter"/>
</dbReference>
<evidence type="ECO:0000313" key="5">
    <source>
        <dbReference type="EMBL" id="KAH9372498.1"/>
    </source>
</evidence>
<proteinExistence type="inferred from homology"/>
<evidence type="ECO:0000256" key="4">
    <source>
        <dbReference type="ARBA" id="ARBA00023033"/>
    </source>
</evidence>
<reference evidence="5 6" key="1">
    <citation type="journal article" date="2020" name="Cell">
        <title>Large-Scale Comparative Analyses of Tick Genomes Elucidate Their Genetic Diversity and Vector Capacities.</title>
        <authorList>
            <consortium name="Tick Genome and Microbiome Consortium (TIGMIC)"/>
            <person name="Jia N."/>
            <person name="Wang J."/>
            <person name="Shi W."/>
            <person name="Du L."/>
            <person name="Sun Y."/>
            <person name="Zhan W."/>
            <person name="Jiang J.F."/>
            <person name="Wang Q."/>
            <person name="Zhang B."/>
            <person name="Ji P."/>
            <person name="Bell-Sakyi L."/>
            <person name="Cui X.M."/>
            <person name="Yuan T.T."/>
            <person name="Jiang B.G."/>
            <person name="Yang W.F."/>
            <person name="Lam T.T."/>
            <person name="Chang Q.C."/>
            <person name="Ding S.J."/>
            <person name="Wang X.J."/>
            <person name="Zhu J.G."/>
            <person name="Ruan X.D."/>
            <person name="Zhao L."/>
            <person name="Wei J.T."/>
            <person name="Ye R.Z."/>
            <person name="Que T.C."/>
            <person name="Du C.H."/>
            <person name="Zhou Y.H."/>
            <person name="Cheng J.X."/>
            <person name="Dai P.F."/>
            <person name="Guo W.B."/>
            <person name="Han X.H."/>
            <person name="Huang E.J."/>
            <person name="Li L.F."/>
            <person name="Wei W."/>
            <person name="Gao Y.C."/>
            <person name="Liu J.Z."/>
            <person name="Shao H.Z."/>
            <person name="Wang X."/>
            <person name="Wang C.C."/>
            <person name="Yang T.C."/>
            <person name="Huo Q.B."/>
            <person name="Li W."/>
            <person name="Chen H.Y."/>
            <person name="Chen S.E."/>
            <person name="Zhou L.G."/>
            <person name="Ni X.B."/>
            <person name="Tian J.H."/>
            <person name="Sheng Y."/>
            <person name="Liu T."/>
            <person name="Pan Y.S."/>
            <person name="Xia L.Y."/>
            <person name="Li J."/>
            <person name="Zhao F."/>
            <person name="Cao W.C."/>
        </authorList>
    </citation>
    <scope>NUCLEOTIDE SEQUENCE [LARGE SCALE GENOMIC DNA]</scope>
    <source>
        <strain evidence="5">HaeL-2018</strain>
    </source>
</reference>
<dbReference type="VEuPathDB" id="VectorBase:HLOH_051269"/>
<keyword evidence="3" id="KW-0408">Iron</keyword>
<dbReference type="GO" id="GO:0005506">
    <property type="term" value="F:iron ion binding"/>
    <property type="evidence" value="ECO:0007669"/>
    <property type="project" value="InterPro"/>
</dbReference>
<keyword evidence="2" id="KW-0479">Metal-binding</keyword>
<evidence type="ECO:0008006" key="7">
    <source>
        <dbReference type="Google" id="ProtNLM"/>
    </source>
</evidence>
<dbReference type="GO" id="GO:0020037">
    <property type="term" value="F:heme binding"/>
    <property type="evidence" value="ECO:0007669"/>
    <property type="project" value="InterPro"/>
</dbReference>
<dbReference type="Proteomes" id="UP000821853">
    <property type="component" value="Chromosome 4"/>
</dbReference>
<dbReference type="GO" id="GO:0016712">
    <property type="term" value="F:oxidoreductase activity, acting on paired donors, with incorporation or reduction of molecular oxygen, reduced flavin or flavoprotein as one donor, and incorporation of one atom of oxygen"/>
    <property type="evidence" value="ECO:0007669"/>
    <property type="project" value="TreeGrafter"/>
</dbReference>
<dbReference type="PANTHER" id="PTHR24300:SF375">
    <property type="entry name" value="CYTOCHROME P450 FAMILY"/>
    <property type="match status" value="1"/>
</dbReference>
<dbReference type="Gene3D" id="1.10.630.10">
    <property type="entry name" value="Cytochrome P450"/>
    <property type="match status" value="1"/>
</dbReference>
<dbReference type="OrthoDB" id="6415694at2759"/>
<evidence type="ECO:0000256" key="1">
    <source>
        <dbReference type="ARBA" id="ARBA00010617"/>
    </source>
</evidence>
<dbReference type="Pfam" id="PF00067">
    <property type="entry name" value="p450"/>
    <property type="match status" value="1"/>
</dbReference>
<sequence length="107" mass="12533">MQRNLERVALLTLPPHSRSAARFQVGNVINLFITGSHTMAIAIHWHMLNFANNPDTLQARLQREIDDVVGRERQPRWEDRNKMPFKLACIWEMHRWKPSALPDIPRG</sequence>
<comment type="similarity">
    <text evidence="1">Belongs to the cytochrome P450 family.</text>
</comment>
<gene>
    <name evidence="5" type="ORF">HPB48_006180</name>
</gene>
<organism evidence="5 6">
    <name type="scientific">Haemaphysalis longicornis</name>
    <name type="common">Bush tick</name>
    <dbReference type="NCBI Taxonomy" id="44386"/>
    <lineage>
        <taxon>Eukaryota</taxon>
        <taxon>Metazoa</taxon>
        <taxon>Ecdysozoa</taxon>
        <taxon>Arthropoda</taxon>
        <taxon>Chelicerata</taxon>
        <taxon>Arachnida</taxon>
        <taxon>Acari</taxon>
        <taxon>Parasitiformes</taxon>
        <taxon>Ixodida</taxon>
        <taxon>Ixodoidea</taxon>
        <taxon>Ixodidae</taxon>
        <taxon>Haemaphysalinae</taxon>
        <taxon>Haemaphysalis</taxon>
    </lineage>
</organism>
<dbReference type="GO" id="GO:0006805">
    <property type="term" value="P:xenobiotic metabolic process"/>
    <property type="evidence" value="ECO:0007669"/>
    <property type="project" value="TreeGrafter"/>
</dbReference>
<dbReference type="InterPro" id="IPR036396">
    <property type="entry name" value="Cyt_P450_sf"/>
</dbReference>